<gene>
    <name evidence="1" type="ORF">A8C32_01280</name>
</gene>
<proteinExistence type="predicted"/>
<dbReference type="Proteomes" id="UP000095713">
    <property type="component" value="Unassembled WGS sequence"/>
</dbReference>
<dbReference type="STRING" id="1849968.A8C32_01280"/>
<organism evidence="1 2">
    <name type="scientific">Flavivirga aquatica</name>
    <dbReference type="NCBI Taxonomy" id="1849968"/>
    <lineage>
        <taxon>Bacteria</taxon>
        <taxon>Pseudomonadati</taxon>
        <taxon>Bacteroidota</taxon>
        <taxon>Flavobacteriia</taxon>
        <taxon>Flavobacteriales</taxon>
        <taxon>Flavobacteriaceae</taxon>
        <taxon>Flavivirga</taxon>
    </lineage>
</organism>
<dbReference type="GO" id="GO:0033104">
    <property type="term" value="C:type VI protein secretion system complex"/>
    <property type="evidence" value="ECO:0007669"/>
    <property type="project" value="InterPro"/>
</dbReference>
<sequence length="99" mass="11649">MVQAKLFILGLEIELLRTNMHYYREIRINGKPATEIMGGLISVCFATGENTDQILHWMTKESKDNTWEEVDKMEKTKSVFMKMDLIIHQQKRINSMMLI</sequence>
<evidence type="ECO:0000313" key="2">
    <source>
        <dbReference type="Proteomes" id="UP000095713"/>
    </source>
</evidence>
<protein>
    <submittedName>
        <fullName evidence="1">Uncharacterized protein</fullName>
    </submittedName>
</protein>
<dbReference type="InterPro" id="IPR041408">
    <property type="entry name" value="Hcp_Tssd"/>
</dbReference>
<evidence type="ECO:0000313" key="1">
    <source>
        <dbReference type="EMBL" id="OEK08121.1"/>
    </source>
</evidence>
<dbReference type="AlphaFoldDB" id="A0A1E5T9T2"/>
<reference evidence="1 2" key="1">
    <citation type="submission" date="2016-05" db="EMBL/GenBank/DDBJ databases">
        <title>Draft Genome Sequence of Algibacter sp. Strain SK-16 Isolated from the Surface Water of Aburatsubo Inlet.</title>
        <authorList>
            <person name="Wong S.-K."/>
            <person name="Yoshizawa S."/>
            <person name="Nakajima Y."/>
            <person name="Ogura Y."/>
            <person name="Tetsuya H."/>
            <person name="Hamasaki K."/>
        </authorList>
    </citation>
    <scope>NUCLEOTIDE SEQUENCE [LARGE SCALE GENOMIC DNA]</scope>
    <source>
        <strain evidence="1 2">SK-16</strain>
    </source>
</reference>
<name>A0A1E5T9T2_9FLAO</name>
<dbReference type="OrthoDB" id="1115770at2"/>
<dbReference type="RefSeq" id="WP_069829632.1">
    <property type="nucleotide sequence ID" value="NZ_MDJD01000034.1"/>
</dbReference>
<dbReference type="EMBL" id="MDJD01000034">
    <property type="protein sequence ID" value="OEK08121.1"/>
    <property type="molecule type" value="Genomic_DNA"/>
</dbReference>
<comment type="caution">
    <text evidence="1">The sequence shown here is derived from an EMBL/GenBank/DDBJ whole genome shotgun (WGS) entry which is preliminary data.</text>
</comment>
<dbReference type="Pfam" id="PF17642">
    <property type="entry name" value="TssD"/>
    <property type="match status" value="1"/>
</dbReference>
<keyword evidence="2" id="KW-1185">Reference proteome</keyword>
<accession>A0A1E5T9T2</accession>